<reference evidence="2" key="1">
    <citation type="journal article" date="2010" name="Nat. Biotechnol.">
        <title>Draft genome sequence of the oilseed species Ricinus communis.</title>
        <authorList>
            <person name="Chan A.P."/>
            <person name="Crabtree J."/>
            <person name="Zhao Q."/>
            <person name="Lorenzi H."/>
            <person name="Orvis J."/>
            <person name="Puiu D."/>
            <person name="Melake-Berhan A."/>
            <person name="Jones K.M."/>
            <person name="Redman J."/>
            <person name="Chen G."/>
            <person name="Cahoon E.B."/>
            <person name="Gedil M."/>
            <person name="Stanke M."/>
            <person name="Haas B.J."/>
            <person name="Wortman J.R."/>
            <person name="Fraser-Liggett C.M."/>
            <person name="Ravel J."/>
            <person name="Rabinowicz P.D."/>
        </authorList>
    </citation>
    <scope>NUCLEOTIDE SEQUENCE [LARGE SCALE GENOMIC DNA]</scope>
    <source>
        <strain evidence="2">cv. Hale</strain>
    </source>
</reference>
<evidence type="ECO:0000313" key="1">
    <source>
        <dbReference type="EMBL" id="EEF52216.1"/>
    </source>
</evidence>
<proteinExistence type="predicted"/>
<name>B9R6T6_RICCO</name>
<dbReference type="Proteomes" id="UP000008311">
    <property type="component" value="Unassembled WGS sequence"/>
</dbReference>
<dbReference type="AlphaFoldDB" id="B9R6T6"/>
<evidence type="ECO:0000313" key="2">
    <source>
        <dbReference type="Proteomes" id="UP000008311"/>
    </source>
</evidence>
<organism evidence="1 2">
    <name type="scientific">Ricinus communis</name>
    <name type="common">Castor bean</name>
    <dbReference type="NCBI Taxonomy" id="3988"/>
    <lineage>
        <taxon>Eukaryota</taxon>
        <taxon>Viridiplantae</taxon>
        <taxon>Streptophyta</taxon>
        <taxon>Embryophyta</taxon>
        <taxon>Tracheophyta</taxon>
        <taxon>Spermatophyta</taxon>
        <taxon>Magnoliopsida</taxon>
        <taxon>eudicotyledons</taxon>
        <taxon>Gunneridae</taxon>
        <taxon>Pentapetalae</taxon>
        <taxon>rosids</taxon>
        <taxon>fabids</taxon>
        <taxon>Malpighiales</taxon>
        <taxon>Euphorbiaceae</taxon>
        <taxon>Acalyphoideae</taxon>
        <taxon>Acalypheae</taxon>
        <taxon>Ricinus</taxon>
    </lineage>
</organism>
<accession>B9R6T6</accession>
<keyword evidence="2" id="KW-1185">Reference proteome</keyword>
<sequence>MWEPQMIWHDGAFDSKWICVTMIVDCSWAMIEDEGIEKDGGGGGSGSGSVGDKVSDVFRALRLKSTSENVGL</sequence>
<gene>
    <name evidence="1" type="ORF">RCOM_1585310</name>
</gene>
<protein>
    <submittedName>
        <fullName evidence="1">Uncharacterized protein</fullName>
    </submittedName>
</protein>
<dbReference type="InParanoid" id="B9R6T6"/>
<dbReference type="EMBL" id="EQ973772">
    <property type="protein sequence ID" value="EEF52216.1"/>
    <property type="molecule type" value="Genomic_DNA"/>
</dbReference>